<feature type="compositionally biased region" description="Polar residues" evidence="2">
    <location>
        <begin position="1"/>
        <end position="12"/>
    </location>
</feature>
<dbReference type="InterPro" id="IPR002347">
    <property type="entry name" value="SDR_fam"/>
</dbReference>
<dbReference type="PANTHER" id="PTHR43157">
    <property type="entry name" value="PHOSPHATIDYLINOSITOL-GLYCAN BIOSYNTHESIS CLASS F PROTEIN-RELATED"/>
    <property type="match status" value="1"/>
</dbReference>
<dbReference type="SUPFAM" id="SSF51735">
    <property type="entry name" value="NAD(P)-binding Rossmann-fold domains"/>
    <property type="match status" value="1"/>
</dbReference>
<dbReference type="Gene3D" id="3.40.50.720">
    <property type="entry name" value="NAD(P)-binding Rossmann-like Domain"/>
    <property type="match status" value="1"/>
</dbReference>
<organism evidence="3 4">
    <name type="scientific">Plasmopara halstedii</name>
    <name type="common">Downy mildew of sunflower</name>
    <dbReference type="NCBI Taxonomy" id="4781"/>
    <lineage>
        <taxon>Eukaryota</taxon>
        <taxon>Sar</taxon>
        <taxon>Stramenopiles</taxon>
        <taxon>Oomycota</taxon>
        <taxon>Peronosporomycetes</taxon>
        <taxon>Peronosporales</taxon>
        <taxon>Peronosporaceae</taxon>
        <taxon>Plasmopara</taxon>
    </lineage>
</organism>
<dbReference type="EMBL" id="CCYD01000281">
    <property type="protein sequence ID" value="CEG37295.1"/>
    <property type="molecule type" value="Genomic_DNA"/>
</dbReference>
<dbReference type="PRINTS" id="PR00081">
    <property type="entry name" value="GDHRDH"/>
</dbReference>
<accession>A0A0P1A960</accession>
<dbReference type="PANTHER" id="PTHR43157:SF31">
    <property type="entry name" value="PHOSPHATIDYLINOSITOL-GLYCAN BIOSYNTHESIS CLASS F PROTEIN"/>
    <property type="match status" value="1"/>
</dbReference>
<dbReference type="Pfam" id="PF00106">
    <property type="entry name" value="adh_short"/>
    <property type="match status" value="1"/>
</dbReference>
<sequence>MGGNSSKSTASQPEVPRNWNATHIRSQKNKIVIVTGGNSGIGFITALELARNGAHVVLACRNRERGLKAEADIRELIRYAPDHGTVKLVLVDIGDLSSVHAFCELFKKMHPRVDLLINNAGIVGGTYTKTVDGHELQFATNYLGHFALTAQLFDQLKKSECARVITVSSVLHRHAYFVFDENNIMVKNEKEYGQIATYCVSKLCNLLFTLEFDRRLKAAGINTIIAAAAHPGYCDTNIMKKGAQTNDNNWWWWLVFRTVAAVPPQSAEKGALPILYAATAENVKGGDYYGPKYMECYGSPIREDPSSLSKSESAASKLWDLSEKLTRLKFEVTK</sequence>
<dbReference type="CDD" id="cd05327">
    <property type="entry name" value="retinol-DH_like_SDR_c_like"/>
    <property type="match status" value="1"/>
</dbReference>
<dbReference type="STRING" id="4781.A0A0P1A960"/>
<dbReference type="GO" id="GO:0016491">
    <property type="term" value="F:oxidoreductase activity"/>
    <property type="evidence" value="ECO:0007669"/>
    <property type="project" value="UniProtKB-KW"/>
</dbReference>
<evidence type="ECO:0000313" key="3">
    <source>
        <dbReference type="EMBL" id="CEG37295.1"/>
    </source>
</evidence>
<dbReference type="AlphaFoldDB" id="A0A0P1A960"/>
<keyword evidence="1" id="KW-0560">Oxidoreductase</keyword>
<feature type="region of interest" description="Disordered" evidence="2">
    <location>
        <begin position="1"/>
        <end position="21"/>
    </location>
</feature>
<dbReference type="OMA" id="IWLCSRS"/>
<evidence type="ECO:0000256" key="2">
    <source>
        <dbReference type="SAM" id="MobiDB-lite"/>
    </source>
</evidence>
<dbReference type="OrthoDB" id="157221at2759"/>
<dbReference type="RefSeq" id="XP_024573664.1">
    <property type="nucleotide sequence ID" value="XM_024722605.1"/>
</dbReference>
<dbReference type="InterPro" id="IPR036291">
    <property type="entry name" value="NAD(P)-bd_dom_sf"/>
</dbReference>
<dbReference type="Proteomes" id="UP000054928">
    <property type="component" value="Unassembled WGS sequence"/>
</dbReference>
<name>A0A0P1A960_PLAHL</name>
<dbReference type="GeneID" id="36399947"/>
<evidence type="ECO:0000256" key="1">
    <source>
        <dbReference type="ARBA" id="ARBA00023002"/>
    </source>
</evidence>
<keyword evidence="4" id="KW-1185">Reference proteome</keyword>
<evidence type="ECO:0000313" key="4">
    <source>
        <dbReference type="Proteomes" id="UP000054928"/>
    </source>
</evidence>
<dbReference type="NCBIfam" id="NF004846">
    <property type="entry name" value="PRK06197.1"/>
    <property type="match status" value="1"/>
</dbReference>
<protein>
    <submittedName>
        <fullName evidence="3">Uncharacterized protein</fullName>
    </submittedName>
</protein>
<reference evidence="4" key="1">
    <citation type="submission" date="2014-09" db="EMBL/GenBank/DDBJ databases">
        <authorList>
            <person name="Sharma Rahul"/>
            <person name="Thines Marco"/>
        </authorList>
    </citation>
    <scope>NUCLEOTIDE SEQUENCE [LARGE SCALE GENOMIC DNA]</scope>
</reference>
<proteinExistence type="predicted"/>